<feature type="domain" description="AMP-binding enzyme C-terminal" evidence="2">
    <location>
        <begin position="457"/>
        <end position="533"/>
    </location>
</feature>
<evidence type="ECO:0000313" key="3">
    <source>
        <dbReference type="EMBL" id="MDP9972229.1"/>
    </source>
</evidence>
<organism evidence="3 4">
    <name type="scientific">Variovorax paradoxus</name>
    <dbReference type="NCBI Taxonomy" id="34073"/>
    <lineage>
        <taxon>Bacteria</taxon>
        <taxon>Pseudomonadati</taxon>
        <taxon>Pseudomonadota</taxon>
        <taxon>Betaproteobacteria</taxon>
        <taxon>Burkholderiales</taxon>
        <taxon>Comamonadaceae</taxon>
        <taxon>Variovorax</taxon>
    </lineage>
</organism>
<dbReference type="InterPro" id="IPR042099">
    <property type="entry name" value="ANL_N_sf"/>
</dbReference>
<dbReference type="InterPro" id="IPR000873">
    <property type="entry name" value="AMP-dep_synth/lig_dom"/>
</dbReference>
<proteinExistence type="predicted"/>
<dbReference type="InterPro" id="IPR025110">
    <property type="entry name" value="AMP-bd_C"/>
</dbReference>
<dbReference type="PANTHER" id="PTHR43767">
    <property type="entry name" value="LONG-CHAIN-FATTY-ACID--COA LIGASE"/>
    <property type="match status" value="1"/>
</dbReference>
<dbReference type="Gene3D" id="3.30.300.30">
    <property type="match status" value="1"/>
</dbReference>
<dbReference type="SUPFAM" id="SSF56801">
    <property type="entry name" value="Acetyl-CoA synthetase-like"/>
    <property type="match status" value="1"/>
</dbReference>
<evidence type="ECO:0000259" key="2">
    <source>
        <dbReference type="Pfam" id="PF13193"/>
    </source>
</evidence>
<dbReference type="Gene3D" id="3.40.50.12780">
    <property type="entry name" value="N-terminal domain of ligase-like"/>
    <property type="match status" value="1"/>
</dbReference>
<name>A0AAW8EJ01_VARPD</name>
<dbReference type="PANTHER" id="PTHR43767:SF1">
    <property type="entry name" value="NONRIBOSOMAL PEPTIDE SYNTHASE PES1 (EUROFUNG)-RELATED"/>
    <property type="match status" value="1"/>
</dbReference>
<dbReference type="RefSeq" id="WP_307594846.1">
    <property type="nucleotide sequence ID" value="NZ_JAUSRV010000008.1"/>
</dbReference>
<accession>A0AAW8EJ01</accession>
<dbReference type="InterPro" id="IPR050237">
    <property type="entry name" value="ATP-dep_AMP-bd_enzyme"/>
</dbReference>
<dbReference type="InterPro" id="IPR020845">
    <property type="entry name" value="AMP-binding_CS"/>
</dbReference>
<dbReference type="AlphaFoldDB" id="A0AAW8EJ01"/>
<comment type="caution">
    <text evidence="3">The sequence shown here is derived from an EMBL/GenBank/DDBJ whole genome shotgun (WGS) entry which is preliminary data.</text>
</comment>
<protein>
    <submittedName>
        <fullName evidence="3">Non-ribosomal peptide synthetase component E (Peptide arylation enzyme)</fullName>
    </submittedName>
</protein>
<reference evidence="3" key="1">
    <citation type="submission" date="2023-07" db="EMBL/GenBank/DDBJ databases">
        <title>Sorghum-associated microbial communities from plants grown in Nebraska, USA.</title>
        <authorList>
            <person name="Schachtman D."/>
        </authorList>
    </citation>
    <scope>NUCLEOTIDE SEQUENCE</scope>
    <source>
        <strain evidence="3">DS3315</strain>
    </source>
</reference>
<dbReference type="Pfam" id="PF13193">
    <property type="entry name" value="AMP-binding_C"/>
    <property type="match status" value="1"/>
</dbReference>
<dbReference type="PROSITE" id="PS00455">
    <property type="entry name" value="AMP_BINDING"/>
    <property type="match status" value="1"/>
</dbReference>
<sequence length="554" mass="60302">MSGIESRSRLQLEGVIYTPPEQALRYLEAGAWQRRTIGQALAAAAERHPHRVAYICEDLRITFAELDHRSSRIAAGLRELGLRPGDRAIFQMGTGIDTALALFGCFKAGVLPVCTIPQYRSVEISALAQATRPRAFFVQADVAPNFDQVAFAQEMSAVHAIEHLVVAGGRPEAPGIALEDLEAHRPGAGFQEQWNCCDVAAFQLSGGSTGVPKVIPRHHGEYLAHAKAWCDHFGCEDGDVGIWALSMLHNAGMMFSVLRCVLYGASTVLMPRWDVARFFASVERERVQHAFTIGPHAPAIAGYADAARHDLWSLQLTLTLIGAESIEKGTGRPATNMYGITEGLVLSGTPGHGATVRHGSIGTVCWAHDEIRLLEPGTELEVPFGQTGELCFRGPSSLRGYYAAPDITAASMTSDGFFRTADMVRAGLEGSRTVYHFEGRMRDNINRGGEKFGTEDIELLLGRHPQIMDGKVVAMPDPVYGEKACAYLVPRDGKSLPTVQELATFLISQGLAKYKCPERIEAVAAFPVTRVGKLDRQQMRQWIASKLSSPPPAQ</sequence>
<dbReference type="Proteomes" id="UP001224845">
    <property type="component" value="Unassembled WGS sequence"/>
</dbReference>
<feature type="domain" description="AMP-dependent synthetase/ligase" evidence="1">
    <location>
        <begin position="42"/>
        <end position="402"/>
    </location>
</feature>
<dbReference type="GO" id="GO:0016878">
    <property type="term" value="F:acid-thiol ligase activity"/>
    <property type="evidence" value="ECO:0007669"/>
    <property type="project" value="UniProtKB-ARBA"/>
</dbReference>
<dbReference type="InterPro" id="IPR045851">
    <property type="entry name" value="AMP-bd_C_sf"/>
</dbReference>
<dbReference type="EMBL" id="JAUSRV010000008">
    <property type="protein sequence ID" value="MDP9972229.1"/>
    <property type="molecule type" value="Genomic_DNA"/>
</dbReference>
<gene>
    <name evidence="3" type="ORF">J2W39_003471</name>
</gene>
<evidence type="ECO:0000259" key="1">
    <source>
        <dbReference type="Pfam" id="PF00501"/>
    </source>
</evidence>
<dbReference type="Pfam" id="PF00501">
    <property type="entry name" value="AMP-binding"/>
    <property type="match status" value="1"/>
</dbReference>
<evidence type="ECO:0000313" key="4">
    <source>
        <dbReference type="Proteomes" id="UP001224845"/>
    </source>
</evidence>